<keyword evidence="1" id="KW-0812">Transmembrane</keyword>
<proteinExistence type="predicted"/>
<accession>A0ABU6XFF0</accession>
<organism evidence="2 3">
    <name type="scientific">Stylosanthes scabra</name>
    <dbReference type="NCBI Taxonomy" id="79078"/>
    <lineage>
        <taxon>Eukaryota</taxon>
        <taxon>Viridiplantae</taxon>
        <taxon>Streptophyta</taxon>
        <taxon>Embryophyta</taxon>
        <taxon>Tracheophyta</taxon>
        <taxon>Spermatophyta</taxon>
        <taxon>Magnoliopsida</taxon>
        <taxon>eudicotyledons</taxon>
        <taxon>Gunneridae</taxon>
        <taxon>Pentapetalae</taxon>
        <taxon>rosids</taxon>
        <taxon>fabids</taxon>
        <taxon>Fabales</taxon>
        <taxon>Fabaceae</taxon>
        <taxon>Papilionoideae</taxon>
        <taxon>50 kb inversion clade</taxon>
        <taxon>dalbergioids sensu lato</taxon>
        <taxon>Dalbergieae</taxon>
        <taxon>Pterocarpus clade</taxon>
        <taxon>Stylosanthes</taxon>
    </lineage>
</organism>
<reference evidence="2 3" key="1">
    <citation type="journal article" date="2023" name="Plants (Basel)">
        <title>Bridging the Gap: Combining Genomics and Transcriptomics Approaches to Understand Stylosanthes scabra, an Orphan Legume from the Brazilian Caatinga.</title>
        <authorList>
            <person name="Ferreira-Neto J.R.C."/>
            <person name="da Silva M.D."/>
            <person name="Binneck E."/>
            <person name="de Melo N.F."/>
            <person name="da Silva R.H."/>
            <person name="de Melo A.L.T.M."/>
            <person name="Pandolfi V."/>
            <person name="Bustamante F.O."/>
            <person name="Brasileiro-Vidal A.C."/>
            <person name="Benko-Iseppon A.M."/>
        </authorList>
    </citation>
    <scope>NUCLEOTIDE SEQUENCE [LARGE SCALE GENOMIC DNA]</scope>
    <source>
        <tissue evidence="2">Leaves</tissue>
    </source>
</reference>
<evidence type="ECO:0000256" key="1">
    <source>
        <dbReference type="SAM" id="Phobius"/>
    </source>
</evidence>
<dbReference type="Proteomes" id="UP001341840">
    <property type="component" value="Unassembled WGS sequence"/>
</dbReference>
<keyword evidence="1" id="KW-1133">Transmembrane helix</keyword>
<protein>
    <submittedName>
        <fullName evidence="2">Uncharacterized protein</fullName>
    </submittedName>
</protein>
<name>A0ABU6XFF0_9FABA</name>
<keyword evidence="1" id="KW-0472">Membrane</keyword>
<evidence type="ECO:0000313" key="3">
    <source>
        <dbReference type="Proteomes" id="UP001341840"/>
    </source>
</evidence>
<comment type="caution">
    <text evidence="2">The sequence shown here is derived from an EMBL/GenBank/DDBJ whole genome shotgun (WGS) entry which is preliminary data.</text>
</comment>
<gene>
    <name evidence="2" type="ORF">PIB30_050728</name>
</gene>
<sequence length="53" mass="5646">MNTGPTDGSAVDNNLIAVGIAIAEVAAGAASGWGSYEIVRFRRCPHLSRHYSW</sequence>
<dbReference type="EMBL" id="JASCZI010211800">
    <property type="protein sequence ID" value="MED6196801.1"/>
    <property type="molecule type" value="Genomic_DNA"/>
</dbReference>
<feature type="transmembrane region" description="Helical" evidence="1">
    <location>
        <begin position="15"/>
        <end position="39"/>
    </location>
</feature>
<evidence type="ECO:0000313" key="2">
    <source>
        <dbReference type="EMBL" id="MED6196801.1"/>
    </source>
</evidence>
<keyword evidence="3" id="KW-1185">Reference proteome</keyword>